<proteinExistence type="predicted"/>
<name>A0A5C6VJW9_9FLAO</name>
<dbReference type="RefSeq" id="WP_147012421.1">
    <property type="nucleotide sequence ID" value="NZ_VORB01000001.1"/>
</dbReference>
<organism evidence="3 4">
    <name type="scientific">Luteibaculum oceani</name>
    <dbReference type="NCBI Taxonomy" id="1294296"/>
    <lineage>
        <taxon>Bacteria</taxon>
        <taxon>Pseudomonadati</taxon>
        <taxon>Bacteroidota</taxon>
        <taxon>Flavobacteriia</taxon>
        <taxon>Flavobacteriales</taxon>
        <taxon>Luteibaculaceae</taxon>
        <taxon>Luteibaculum</taxon>
    </lineage>
</organism>
<dbReference type="SUPFAM" id="SSF51735">
    <property type="entry name" value="NAD(P)-binding Rossmann-fold domains"/>
    <property type="match status" value="1"/>
</dbReference>
<comment type="caution">
    <text evidence="3">The sequence shown here is derived from an EMBL/GenBank/DDBJ whole genome shotgun (WGS) entry which is preliminary data.</text>
</comment>
<dbReference type="InterPro" id="IPR006037">
    <property type="entry name" value="RCK_C"/>
</dbReference>
<dbReference type="GO" id="GO:0008324">
    <property type="term" value="F:monoatomic cation transmembrane transporter activity"/>
    <property type="evidence" value="ECO:0007669"/>
    <property type="project" value="InterPro"/>
</dbReference>
<gene>
    <name evidence="3" type="ORF">FRX97_00885</name>
</gene>
<dbReference type="PANTHER" id="PTHR43833:SF7">
    <property type="entry name" value="KTR SYSTEM POTASSIUM UPTAKE PROTEIN C"/>
    <property type="match status" value="1"/>
</dbReference>
<dbReference type="Pfam" id="PF02254">
    <property type="entry name" value="TrkA_N"/>
    <property type="match status" value="1"/>
</dbReference>
<dbReference type="EMBL" id="VORB01000001">
    <property type="protein sequence ID" value="TXC85209.1"/>
    <property type="molecule type" value="Genomic_DNA"/>
</dbReference>
<evidence type="ECO:0000313" key="3">
    <source>
        <dbReference type="EMBL" id="TXC85209.1"/>
    </source>
</evidence>
<evidence type="ECO:0000259" key="1">
    <source>
        <dbReference type="PROSITE" id="PS51201"/>
    </source>
</evidence>
<feature type="domain" description="RCK N-terminal" evidence="1">
    <location>
        <begin position="4"/>
        <end position="120"/>
    </location>
</feature>
<dbReference type="InterPro" id="IPR003148">
    <property type="entry name" value="RCK_N"/>
</dbReference>
<dbReference type="PROSITE" id="PS51202">
    <property type="entry name" value="RCK_C"/>
    <property type="match status" value="1"/>
</dbReference>
<reference evidence="3 4" key="1">
    <citation type="submission" date="2019-08" db="EMBL/GenBank/DDBJ databases">
        <title>Genome of Luteibaculum oceani JCM 18817.</title>
        <authorList>
            <person name="Bowman J.P."/>
        </authorList>
    </citation>
    <scope>NUCLEOTIDE SEQUENCE [LARGE SCALE GENOMIC DNA]</scope>
    <source>
        <strain evidence="3 4">JCM 18817</strain>
    </source>
</reference>
<evidence type="ECO:0000259" key="2">
    <source>
        <dbReference type="PROSITE" id="PS51202"/>
    </source>
</evidence>
<dbReference type="InterPro" id="IPR036291">
    <property type="entry name" value="NAD(P)-bd_dom_sf"/>
</dbReference>
<feature type="domain" description="RCK C-terminal" evidence="2">
    <location>
        <begin position="137"/>
        <end position="232"/>
    </location>
</feature>
<dbReference type="Gene3D" id="3.40.50.720">
    <property type="entry name" value="NAD(P)-binding Rossmann-like Domain"/>
    <property type="match status" value="1"/>
</dbReference>
<dbReference type="Pfam" id="PF02080">
    <property type="entry name" value="TrkA_C"/>
    <property type="match status" value="1"/>
</dbReference>
<dbReference type="PANTHER" id="PTHR43833">
    <property type="entry name" value="POTASSIUM CHANNEL PROTEIN 2-RELATED-RELATED"/>
    <property type="match status" value="1"/>
</dbReference>
<evidence type="ECO:0000313" key="4">
    <source>
        <dbReference type="Proteomes" id="UP000321168"/>
    </source>
</evidence>
<keyword evidence="4" id="KW-1185">Reference proteome</keyword>
<accession>A0A5C6VJW9</accession>
<dbReference type="PROSITE" id="PS51201">
    <property type="entry name" value="RCK_N"/>
    <property type="match status" value="1"/>
</dbReference>
<dbReference type="InterPro" id="IPR050721">
    <property type="entry name" value="Trk_Ktr_HKT_K-transport"/>
</dbReference>
<dbReference type="InterPro" id="IPR036721">
    <property type="entry name" value="RCK_C_sf"/>
</dbReference>
<dbReference type="OrthoDB" id="9776294at2"/>
<protein>
    <submittedName>
        <fullName evidence="3">TrkA family potassium uptake protein</fullName>
    </submittedName>
</protein>
<dbReference type="GO" id="GO:0006813">
    <property type="term" value="P:potassium ion transport"/>
    <property type="evidence" value="ECO:0007669"/>
    <property type="project" value="InterPro"/>
</dbReference>
<dbReference type="Gene3D" id="3.30.70.1450">
    <property type="entry name" value="Regulator of K+ conductance, C-terminal domain"/>
    <property type="match status" value="1"/>
</dbReference>
<sequence>MKRGRRFAVIGVGRYGATIGRKLAAKGAEVYAIDSDKEKIDALKDDVSLAVTLDSTDIRALESQNIQDVDAAIIAIGENFQAVILTALNLLELQVPRVIARSGSASQKLILEKIGVEEILTPEDEVAALVTERLINPSVLSFLELPDNYEIAEIKAPSSIINKTIEEIGLRNKYSLTLITIKRETRIQQKDQEICEQHIIGVPRSETIVKENDTIVVFGTLKDVQRFIEINE</sequence>
<dbReference type="AlphaFoldDB" id="A0A5C6VJW9"/>
<dbReference type="SUPFAM" id="SSF116726">
    <property type="entry name" value="TrkA C-terminal domain-like"/>
    <property type="match status" value="1"/>
</dbReference>
<dbReference type="Proteomes" id="UP000321168">
    <property type="component" value="Unassembled WGS sequence"/>
</dbReference>